<keyword evidence="1" id="KW-0812">Transmembrane</keyword>
<protein>
    <submittedName>
        <fullName evidence="2">Uncharacterized protein</fullName>
    </submittedName>
</protein>
<keyword evidence="1" id="KW-1133">Transmembrane helix</keyword>
<feature type="transmembrane region" description="Helical" evidence="1">
    <location>
        <begin position="12"/>
        <end position="29"/>
    </location>
</feature>
<reference evidence="3" key="1">
    <citation type="journal article" date="2012" name="Nat. Biotechnol.">
        <title>Reference genome sequence of the model plant Setaria.</title>
        <authorList>
            <person name="Bennetzen J.L."/>
            <person name="Schmutz J."/>
            <person name="Wang H."/>
            <person name="Percifield R."/>
            <person name="Hawkins J."/>
            <person name="Pontaroli A.C."/>
            <person name="Estep M."/>
            <person name="Feng L."/>
            <person name="Vaughn J.N."/>
            <person name="Grimwood J."/>
            <person name="Jenkins J."/>
            <person name="Barry K."/>
            <person name="Lindquist E."/>
            <person name="Hellsten U."/>
            <person name="Deshpande S."/>
            <person name="Wang X."/>
            <person name="Wu X."/>
            <person name="Mitros T."/>
            <person name="Triplett J."/>
            <person name="Yang X."/>
            <person name="Ye C.Y."/>
            <person name="Mauro-Herrera M."/>
            <person name="Wang L."/>
            <person name="Li P."/>
            <person name="Sharma M."/>
            <person name="Sharma R."/>
            <person name="Ronald P.C."/>
            <person name="Panaud O."/>
            <person name="Kellogg E.A."/>
            <person name="Brutnell T.P."/>
            <person name="Doust A.N."/>
            <person name="Tuskan G.A."/>
            <person name="Rokhsar D."/>
            <person name="Devos K.M."/>
        </authorList>
    </citation>
    <scope>NUCLEOTIDE SEQUENCE [LARGE SCALE GENOMIC DNA]</scope>
    <source>
        <strain evidence="3">cv. Yugu1</strain>
    </source>
</reference>
<sequence length="34" mass="3657">MAAFSCLSAIHLRSLFSIFGYLLLVPILNGTQGC</sequence>
<organism evidence="2 3">
    <name type="scientific">Setaria italica</name>
    <name type="common">Foxtail millet</name>
    <name type="synonym">Panicum italicum</name>
    <dbReference type="NCBI Taxonomy" id="4555"/>
    <lineage>
        <taxon>Eukaryota</taxon>
        <taxon>Viridiplantae</taxon>
        <taxon>Streptophyta</taxon>
        <taxon>Embryophyta</taxon>
        <taxon>Tracheophyta</taxon>
        <taxon>Spermatophyta</taxon>
        <taxon>Magnoliopsida</taxon>
        <taxon>Liliopsida</taxon>
        <taxon>Poales</taxon>
        <taxon>Poaceae</taxon>
        <taxon>PACMAD clade</taxon>
        <taxon>Panicoideae</taxon>
        <taxon>Panicodae</taxon>
        <taxon>Paniceae</taxon>
        <taxon>Cenchrinae</taxon>
        <taxon>Setaria</taxon>
    </lineage>
</organism>
<dbReference type="EnsemblPlants" id="KQL29349">
    <property type="protein sequence ID" value="KQL29349"/>
    <property type="gene ID" value="SETIT_020644mg"/>
</dbReference>
<keyword evidence="1" id="KW-0472">Membrane</keyword>
<dbReference type="AlphaFoldDB" id="K3Z276"/>
<dbReference type="InParanoid" id="K3Z276"/>
<dbReference type="Proteomes" id="UP000004995">
    <property type="component" value="Unassembled WGS sequence"/>
</dbReference>
<dbReference type="Gramene" id="KQL29349">
    <property type="protein sequence ID" value="KQL29349"/>
    <property type="gene ID" value="SETIT_020644mg"/>
</dbReference>
<name>K3Z276_SETIT</name>
<proteinExistence type="predicted"/>
<reference evidence="2" key="2">
    <citation type="submission" date="2018-08" db="UniProtKB">
        <authorList>
            <consortium name="EnsemblPlants"/>
        </authorList>
    </citation>
    <scope>IDENTIFICATION</scope>
    <source>
        <strain evidence="2">Yugu1</strain>
    </source>
</reference>
<dbReference type="HOGENOM" id="CLU_3377895_0_0_1"/>
<accession>K3Z276</accession>
<evidence type="ECO:0000313" key="2">
    <source>
        <dbReference type="EnsemblPlants" id="KQL29349"/>
    </source>
</evidence>
<evidence type="ECO:0000313" key="3">
    <source>
        <dbReference type="Proteomes" id="UP000004995"/>
    </source>
</evidence>
<keyword evidence="3" id="KW-1185">Reference proteome</keyword>
<dbReference type="EMBL" id="AGNK02000220">
    <property type="status" value="NOT_ANNOTATED_CDS"/>
    <property type="molecule type" value="Genomic_DNA"/>
</dbReference>
<evidence type="ECO:0000256" key="1">
    <source>
        <dbReference type="SAM" id="Phobius"/>
    </source>
</evidence>